<dbReference type="Pfam" id="PF12802">
    <property type="entry name" value="MarR_2"/>
    <property type="match status" value="1"/>
</dbReference>
<dbReference type="PRINTS" id="PR00598">
    <property type="entry name" value="HTHMARR"/>
</dbReference>
<dbReference type="PANTHER" id="PTHR39515:SF2">
    <property type="entry name" value="HTH-TYPE TRANSCRIPTIONAL REGULATOR RV0880"/>
    <property type="match status" value="1"/>
</dbReference>
<dbReference type="InterPro" id="IPR036388">
    <property type="entry name" value="WH-like_DNA-bd_sf"/>
</dbReference>
<keyword evidence="1" id="KW-0805">Transcription regulation</keyword>
<organism evidence="5 6">
    <name type="scientific">Kitasatospora misakiensis</name>
    <dbReference type="NCBI Taxonomy" id="67330"/>
    <lineage>
        <taxon>Bacteria</taxon>
        <taxon>Bacillati</taxon>
        <taxon>Actinomycetota</taxon>
        <taxon>Actinomycetes</taxon>
        <taxon>Kitasatosporales</taxon>
        <taxon>Streptomycetaceae</taxon>
        <taxon>Kitasatospora</taxon>
    </lineage>
</organism>
<evidence type="ECO:0000313" key="5">
    <source>
        <dbReference type="EMBL" id="MFC5668399.1"/>
    </source>
</evidence>
<dbReference type="PROSITE" id="PS01117">
    <property type="entry name" value="HTH_MARR_1"/>
    <property type="match status" value="1"/>
</dbReference>
<dbReference type="Gene3D" id="1.10.10.10">
    <property type="entry name" value="Winged helix-like DNA-binding domain superfamily/Winged helix DNA-binding domain"/>
    <property type="match status" value="1"/>
</dbReference>
<dbReference type="InterPro" id="IPR023187">
    <property type="entry name" value="Tscrpt_reg_MarR-type_CS"/>
</dbReference>
<comment type="caution">
    <text evidence="5">The sequence shown here is derived from an EMBL/GenBank/DDBJ whole genome shotgun (WGS) entry which is preliminary data.</text>
</comment>
<dbReference type="RefSeq" id="WP_380230036.1">
    <property type="nucleotide sequence ID" value="NZ_JBHSOF010000097.1"/>
</dbReference>
<dbReference type="SUPFAM" id="SSF46785">
    <property type="entry name" value="Winged helix' DNA-binding domain"/>
    <property type="match status" value="1"/>
</dbReference>
<dbReference type="EMBL" id="JBHSOF010000097">
    <property type="protein sequence ID" value="MFC5668399.1"/>
    <property type="molecule type" value="Genomic_DNA"/>
</dbReference>
<dbReference type="PANTHER" id="PTHR39515">
    <property type="entry name" value="CONSERVED PROTEIN"/>
    <property type="match status" value="1"/>
</dbReference>
<evidence type="ECO:0000259" key="4">
    <source>
        <dbReference type="PROSITE" id="PS50995"/>
    </source>
</evidence>
<dbReference type="Proteomes" id="UP001595975">
    <property type="component" value="Unassembled WGS sequence"/>
</dbReference>
<dbReference type="SMART" id="SM00347">
    <property type="entry name" value="HTH_MARR"/>
    <property type="match status" value="1"/>
</dbReference>
<gene>
    <name evidence="5" type="ORF">ACFP3U_36250</name>
</gene>
<evidence type="ECO:0000256" key="2">
    <source>
        <dbReference type="ARBA" id="ARBA00023125"/>
    </source>
</evidence>
<proteinExistence type="predicted"/>
<dbReference type="PROSITE" id="PS50995">
    <property type="entry name" value="HTH_MARR_2"/>
    <property type="match status" value="1"/>
</dbReference>
<name>A0ABW0XH31_9ACTN</name>
<reference evidence="6" key="1">
    <citation type="journal article" date="2019" name="Int. J. Syst. Evol. Microbiol.">
        <title>The Global Catalogue of Microorganisms (GCM) 10K type strain sequencing project: providing services to taxonomists for standard genome sequencing and annotation.</title>
        <authorList>
            <consortium name="The Broad Institute Genomics Platform"/>
            <consortium name="The Broad Institute Genome Sequencing Center for Infectious Disease"/>
            <person name="Wu L."/>
            <person name="Ma J."/>
        </authorList>
    </citation>
    <scope>NUCLEOTIDE SEQUENCE [LARGE SCALE GENOMIC DNA]</scope>
    <source>
        <strain evidence="6">CGMCC 4.1437</strain>
    </source>
</reference>
<dbReference type="InterPro" id="IPR036390">
    <property type="entry name" value="WH_DNA-bd_sf"/>
</dbReference>
<dbReference type="InterPro" id="IPR052526">
    <property type="entry name" value="HTH-type_Bedaq_tolerance"/>
</dbReference>
<evidence type="ECO:0000256" key="1">
    <source>
        <dbReference type="ARBA" id="ARBA00023015"/>
    </source>
</evidence>
<keyword evidence="2" id="KW-0238">DNA-binding</keyword>
<protein>
    <submittedName>
        <fullName evidence="5">MarR family winged helix-turn-helix transcriptional regulator</fullName>
    </submittedName>
</protein>
<evidence type="ECO:0000256" key="3">
    <source>
        <dbReference type="ARBA" id="ARBA00023163"/>
    </source>
</evidence>
<feature type="domain" description="HTH marR-type" evidence="4">
    <location>
        <begin position="1"/>
        <end position="139"/>
    </location>
</feature>
<evidence type="ECO:0000313" key="6">
    <source>
        <dbReference type="Proteomes" id="UP001595975"/>
    </source>
</evidence>
<dbReference type="InterPro" id="IPR000835">
    <property type="entry name" value="HTH_MarR-typ"/>
</dbReference>
<keyword evidence="6" id="KW-1185">Reference proteome</keyword>
<keyword evidence="3" id="KW-0804">Transcription</keyword>
<sequence length="147" mass="16380">MEIDQPWLPEAAEIRQGTVRLARRLRSERAGEGLSLNKLSVLGHLLRHGPMSPGALAAADHQQPQSLTRVFVELERDGLLRRVPDERDRRQSVLHLTADGRTALARDMAGRDAWLAEALGTLSETEREVLRLAARLMDRLADAPARP</sequence>
<accession>A0ABW0XH31</accession>